<dbReference type="GO" id="GO:0000120">
    <property type="term" value="C:RNA polymerase I transcription regulator complex"/>
    <property type="evidence" value="ECO:0007669"/>
    <property type="project" value="InterPro"/>
</dbReference>
<dbReference type="PANTHER" id="PTHR36720:SF1">
    <property type="entry name" value="TAF RNA POLYMERASE I SUBUNIT A"/>
    <property type="match status" value="1"/>
</dbReference>
<proteinExistence type="predicted"/>
<accession>A0A9Q1QJA6</accession>
<gene>
    <name evidence="1" type="ORF">Cgig2_032733</name>
</gene>
<dbReference type="PANTHER" id="PTHR36720">
    <property type="entry name" value="TAF RNA POLYMERASE I SUBUNIT A"/>
    <property type="match status" value="1"/>
</dbReference>
<dbReference type="Pfam" id="PF14929">
    <property type="entry name" value="TAF1_subA"/>
    <property type="match status" value="1"/>
</dbReference>
<name>A0A9Q1QJA6_9CARY</name>
<protein>
    <submittedName>
        <fullName evidence="1">Uncharacterized protein</fullName>
    </submittedName>
</protein>
<dbReference type="AlphaFoldDB" id="A0A9Q1QJA6"/>
<comment type="caution">
    <text evidence="1">The sequence shown here is derived from an EMBL/GenBank/DDBJ whole genome shotgun (WGS) entry which is preliminary data.</text>
</comment>
<dbReference type="Proteomes" id="UP001153076">
    <property type="component" value="Unassembled WGS sequence"/>
</dbReference>
<dbReference type="GO" id="GO:0006360">
    <property type="term" value="P:transcription by RNA polymerase I"/>
    <property type="evidence" value="ECO:0007669"/>
    <property type="project" value="InterPro"/>
</dbReference>
<sequence>MRLEQVGASYSKLEHVEVNLNSITPPPPLPLYRRPESTPSPSLLPFFYRFLLLCLSVSRFLSILRLLGRIFWRCGTVIGADLGIGDGAMMTNFGIRLLKAGEAETEGYVDGPRDLQLSCAVHLSDNDKTLDLKDAKPRRVISGDNLERKKLHKRLMLLLTKPSYTLALGFMNARHENRIKLRYLLRKLVRQQNWVEASGVLSTLLKGTCKEGSLQNNRMKYWVAMEVLRHVETDVAAYSKEIEKLYSTWMGKIHSWKNKPLKDKYAKLESILSVLAHSTSSMPGVIPAAAGVLASQEVLRVIPDEQTLLKKLSNAREDARSLTLERESANDPVTNLVIGLTFYEDWYYTVPKEMQLKNLDDWCMPMDSETVGHNYSEEVEDMKWDDEASIYETHSNLDYHSETSVVNNKDNNGNFGNCQSGEASGASLPVVPHQEIQAQGFYANSIETSADIEGSVQDHYDKMQVSSVFNVHGMQSLLPIRLPSSEDMVDVLSCYGKSFDGTYKNALRHLQLAFESASPVSEAALLPMIQLLLLGDKTKEALVVLDKSCSKSKSMFPFRLRAHLWECFYANDSDKLSDYLEDVLKKDPACRFFPCSKNLAVAPLKSCLASNQSMPMLLRSCLQQGDYVPERLVEIMALHLEATYPDYNTWREFASCLLRISWCEEDRASMCVDGDEANCEKSYGVTFGRIPDMFVRGVSGKTWKVRCKWWLNRHFSQETLASEMSAGDLQLMTYKAACASHLYGKQFQYVTKVDTFLNEQDKTLSTYLHLHIRNSTGFYPTLVRKRVSF</sequence>
<reference evidence="1" key="1">
    <citation type="submission" date="2022-04" db="EMBL/GenBank/DDBJ databases">
        <title>Carnegiea gigantea Genome sequencing and assembly v2.</title>
        <authorList>
            <person name="Copetti D."/>
            <person name="Sanderson M.J."/>
            <person name="Burquez A."/>
            <person name="Wojciechowski M.F."/>
        </authorList>
    </citation>
    <scope>NUCLEOTIDE SEQUENCE</scope>
    <source>
        <strain evidence="1">SGP5-SGP5p</strain>
        <tissue evidence="1">Aerial part</tissue>
    </source>
</reference>
<dbReference type="InterPro" id="IPR039495">
    <property type="entry name" value="TAF1A"/>
</dbReference>
<dbReference type="EMBL" id="JAKOGI010000110">
    <property type="protein sequence ID" value="KAJ8443909.1"/>
    <property type="molecule type" value="Genomic_DNA"/>
</dbReference>
<organism evidence="1 2">
    <name type="scientific">Carnegiea gigantea</name>
    <dbReference type="NCBI Taxonomy" id="171969"/>
    <lineage>
        <taxon>Eukaryota</taxon>
        <taxon>Viridiplantae</taxon>
        <taxon>Streptophyta</taxon>
        <taxon>Embryophyta</taxon>
        <taxon>Tracheophyta</taxon>
        <taxon>Spermatophyta</taxon>
        <taxon>Magnoliopsida</taxon>
        <taxon>eudicotyledons</taxon>
        <taxon>Gunneridae</taxon>
        <taxon>Pentapetalae</taxon>
        <taxon>Caryophyllales</taxon>
        <taxon>Cactineae</taxon>
        <taxon>Cactaceae</taxon>
        <taxon>Cactoideae</taxon>
        <taxon>Echinocereeae</taxon>
        <taxon>Carnegiea</taxon>
    </lineage>
</organism>
<keyword evidence="2" id="KW-1185">Reference proteome</keyword>
<dbReference type="OrthoDB" id="1899337at2759"/>
<evidence type="ECO:0000313" key="1">
    <source>
        <dbReference type="EMBL" id="KAJ8443909.1"/>
    </source>
</evidence>
<evidence type="ECO:0000313" key="2">
    <source>
        <dbReference type="Proteomes" id="UP001153076"/>
    </source>
</evidence>